<evidence type="ECO:0000313" key="1">
    <source>
        <dbReference type="EMBL" id="GED73023.1"/>
    </source>
</evidence>
<accession>A0ABQ0U2Q0</accession>
<organism evidence="1 2">
    <name type="scientific">Brevibacillus reuszeri</name>
    <dbReference type="NCBI Taxonomy" id="54915"/>
    <lineage>
        <taxon>Bacteria</taxon>
        <taxon>Bacillati</taxon>
        <taxon>Bacillota</taxon>
        <taxon>Bacilli</taxon>
        <taxon>Bacillales</taxon>
        <taxon>Paenibacillaceae</taxon>
        <taxon>Brevibacillus</taxon>
    </lineage>
</organism>
<keyword evidence="2" id="KW-1185">Reference proteome</keyword>
<gene>
    <name evidence="1" type="ORF">BRE01_67250</name>
</gene>
<reference evidence="1 2" key="1">
    <citation type="submission" date="2019-06" db="EMBL/GenBank/DDBJ databases">
        <title>Whole genome shotgun sequence of Brevibacillus reuszeri NBRC 15719.</title>
        <authorList>
            <person name="Hosoyama A."/>
            <person name="Uohara A."/>
            <person name="Ohji S."/>
            <person name="Ichikawa N."/>
        </authorList>
    </citation>
    <scope>NUCLEOTIDE SEQUENCE [LARGE SCALE GENOMIC DNA]</scope>
    <source>
        <strain evidence="1 2">NBRC 15719</strain>
    </source>
</reference>
<evidence type="ECO:0000313" key="2">
    <source>
        <dbReference type="Proteomes" id="UP000319578"/>
    </source>
</evidence>
<dbReference type="Proteomes" id="UP000319578">
    <property type="component" value="Unassembled WGS sequence"/>
</dbReference>
<comment type="caution">
    <text evidence="1">The sequence shown here is derived from an EMBL/GenBank/DDBJ whole genome shotgun (WGS) entry which is preliminary data.</text>
</comment>
<dbReference type="EMBL" id="BJON01000040">
    <property type="protein sequence ID" value="GED73023.1"/>
    <property type="molecule type" value="Genomic_DNA"/>
</dbReference>
<sequence>MKNTIYAVPLYSSPPSSSTSTFAMNSSSISSGGKGHAYYLTDYGIIAFNKMYEHIQIALQNKNNEVDDQ</sequence>
<name>A0ABQ0U2Q0_9BACL</name>
<proteinExistence type="predicted"/>
<protein>
    <submittedName>
        <fullName evidence="1">Uncharacterized protein</fullName>
    </submittedName>
</protein>